<feature type="non-terminal residue" evidence="1">
    <location>
        <position position="119"/>
    </location>
</feature>
<accession>A0A820ELA2</accession>
<gene>
    <name evidence="1" type="ORF">KXQ929_LOCUS42653</name>
</gene>
<reference evidence="1" key="1">
    <citation type="submission" date="2021-02" db="EMBL/GenBank/DDBJ databases">
        <authorList>
            <person name="Nowell W R."/>
        </authorList>
    </citation>
    <scope>NUCLEOTIDE SEQUENCE</scope>
</reference>
<dbReference type="Proteomes" id="UP000663868">
    <property type="component" value="Unassembled WGS sequence"/>
</dbReference>
<organism evidence="1 2">
    <name type="scientific">Adineta steineri</name>
    <dbReference type="NCBI Taxonomy" id="433720"/>
    <lineage>
        <taxon>Eukaryota</taxon>
        <taxon>Metazoa</taxon>
        <taxon>Spiralia</taxon>
        <taxon>Gnathifera</taxon>
        <taxon>Rotifera</taxon>
        <taxon>Eurotatoria</taxon>
        <taxon>Bdelloidea</taxon>
        <taxon>Adinetida</taxon>
        <taxon>Adinetidae</taxon>
        <taxon>Adineta</taxon>
    </lineage>
</organism>
<name>A0A820ELA2_9BILA</name>
<comment type="caution">
    <text evidence="1">The sequence shown here is derived from an EMBL/GenBank/DDBJ whole genome shotgun (WGS) entry which is preliminary data.</text>
</comment>
<evidence type="ECO:0000313" key="1">
    <source>
        <dbReference type="EMBL" id="CAF4248116.1"/>
    </source>
</evidence>
<evidence type="ECO:0000313" key="2">
    <source>
        <dbReference type="Proteomes" id="UP000663868"/>
    </source>
</evidence>
<dbReference type="AlphaFoldDB" id="A0A820ELA2"/>
<sequence length="119" mass="13716">MLRRKSVDKNTENPGSMANVFSLKDMQSQHSGLNGEFLLYQVILKRLLSEGLTDSSIENTLCGHFDPTEEADRRIMLEFDKSYKANKAIYWYTRESCVYRLLNKALRTQSIGDLIAFTK</sequence>
<protein>
    <submittedName>
        <fullName evidence="1">Uncharacterized protein</fullName>
    </submittedName>
</protein>
<proteinExistence type="predicted"/>
<dbReference type="EMBL" id="CAJOBB010010634">
    <property type="protein sequence ID" value="CAF4248116.1"/>
    <property type="molecule type" value="Genomic_DNA"/>
</dbReference>